<feature type="transmembrane region" description="Helical" evidence="6">
    <location>
        <begin position="50"/>
        <end position="71"/>
    </location>
</feature>
<protein>
    <recommendedName>
        <fullName evidence="7">VTT domain-containing protein</fullName>
    </recommendedName>
</protein>
<comment type="subcellular location">
    <subcellularLocation>
        <location evidence="1">Membrane</location>
        <topology evidence="1">Multi-pass membrane protein</topology>
    </subcellularLocation>
</comment>
<evidence type="ECO:0000256" key="3">
    <source>
        <dbReference type="ARBA" id="ARBA00022989"/>
    </source>
</evidence>
<keyword evidence="2 6" id="KW-0812">Transmembrane</keyword>
<dbReference type="VEuPathDB" id="TriTrypDB:TcIL3000_1_1840"/>
<feature type="transmembrane region" description="Helical" evidence="6">
    <location>
        <begin position="111"/>
        <end position="138"/>
    </location>
</feature>
<feature type="transmembrane region" description="Helical" evidence="6">
    <location>
        <begin position="20"/>
        <end position="38"/>
    </location>
</feature>
<evidence type="ECO:0000313" key="8">
    <source>
        <dbReference type="EMBL" id="CCC89416.1"/>
    </source>
</evidence>
<evidence type="ECO:0000256" key="1">
    <source>
        <dbReference type="ARBA" id="ARBA00004141"/>
    </source>
</evidence>
<keyword evidence="4 6" id="KW-0472">Membrane</keyword>
<dbReference type="GO" id="GO:0016020">
    <property type="term" value="C:membrane"/>
    <property type="evidence" value="ECO:0007669"/>
    <property type="project" value="UniProtKB-SubCell"/>
</dbReference>
<accession>G0UJ66</accession>
<dbReference type="InterPro" id="IPR032816">
    <property type="entry name" value="VTT_dom"/>
</dbReference>
<sequence>MDVFQSYVPQSMSALTKFHISIILSAVLFTLVAASHVANRRGIPWRSFHTLLIIITAIALVFHLADIFELMRDIYMIFERNSGSMQSNDIMMKLCRELHALSQTQCTRMMFLLTVVYLVLQSFCLPGSAFINAAIGAIIGLPLGVPYCVLVGTLGASLCYAISDIISLRCGGQSGRLVRKLRTQVEERTTADLFAYFLFLRITPFVPNWLLNMASPIAGVPLPIYAAGTFVGIIPQTYLSVRFGESALSTLSGEEVMITPWDMMWMAILGLVIISGYMLRKRYGSVDYSM</sequence>
<dbReference type="PANTHER" id="PTHR43220">
    <property type="match status" value="1"/>
</dbReference>
<proteinExistence type="inferred from homology"/>
<name>G0UJ66_TRYCI</name>
<gene>
    <name evidence="8" type="ORF">TCIL3000_1_1840</name>
</gene>
<feature type="transmembrane region" description="Helical" evidence="6">
    <location>
        <begin position="144"/>
        <end position="168"/>
    </location>
</feature>
<organism evidence="8">
    <name type="scientific">Trypanosoma congolense (strain IL3000)</name>
    <dbReference type="NCBI Taxonomy" id="1068625"/>
    <lineage>
        <taxon>Eukaryota</taxon>
        <taxon>Discoba</taxon>
        <taxon>Euglenozoa</taxon>
        <taxon>Kinetoplastea</taxon>
        <taxon>Metakinetoplastina</taxon>
        <taxon>Trypanosomatida</taxon>
        <taxon>Trypanosomatidae</taxon>
        <taxon>Trypanosoma</taxon>
        <taxon>Nannomonas</taxon>
    </lineage>
</organism>
<evidence type="ECO:0000256" key="5">
    <source>
        <dbReference type="ARBA" id="ARBA00025797"/>
    </source>
</evidence>
<evidence type="ECO:0000256" key="2">
    <source>
        <dbReference type="ARBA" id="ARBA00022692"/>
    </source>
</evidence>
<dbReference type="EMBL" id="HE575314">
    <property type="protein sequence ID" value="CCC89416.1"/>
    <property type="molecule type" value="Genomic_DNA"/>
</dbReference>
<evidence type="ECO:0000259" key="7">
    <source>
        <dbReference type="Pfam" id="PF09335"/>
    </source>
</evidence>
<keyword evidence="3 6" id="KW-1133">Transmembrane helix</keyword>
<comment type="similarity">
    <text evidence="5">Belongs to the TMEM41 family.</text>
</comment>
<evidence type="ECO:0000256" key="6">
    <source>
        <dbReference type="SAM" id="Phobius"/>
    </source>
</evidence>
<feature type="transmembrane region" description="Helical" evidence="6">
    <location>
        <begin position="262"/>
        <end position="280"/>
    </location>
</feature>
<reference evidence="8" key="1">
    <citation type="journal article" date="2012" name="Proc. Natl. Acad. Sci. U.S.A.">
        <title>Antigenic diversity is generated by distinct evolutionary mechanisms in African trypanosome species.</title>
        <authorList>
            <person name="Jackson A.P."/>
            <person name="Berry A."/>
            <person name="Aslett M."/>
            <person name="Allison H.C."/>
            <person name="Burton P."/>
            <person name="Vavrova-Anderson J."/>
            <person name="Brown R."/>
            <person name="Browne H."/>
            <person name="Corton N."/>
            <person name="Hauser H."/>
            <person name="Gamble J."/>
            <person name="Gilderthorp R."/>
            <person name="Marcello L."/>
            <person name="McQuillan J."/>
            <person name="Otto T.D."/>
            <person name="Quail M.A."/>
            <person name="Sanders M.J."/>
            <person name="van Tonder A."/>
            <person name="Ginger M.L."/>
            <person name="Field M.C."/>
            <person name="Barry J.D."/>
            <person name="Hertz-Fowler C."/>
            <person name="Berriman M."/>
        </authorList>
    </citation>
    <scope>NUCLEOTIDE SEQUENCE</scope>
    <source>
        <strain evidence="8">IL3000</strain>
    </source>
</reference>
<dbReference type="PANTHER" id="PTHR43220:SF18">
    <property type="entry name" value="TRANSMEMBRANE PROTEIN 41B"/>
    <property type="match status" value="1"/>
</dbReference>
<evidence type="ECO:0000256" key="4">
    <source>
        <dbReference type="ARBA" id="ARBA00023136"/>
    </source>
</evidence>
<dbReference type="AlphaFoldDB" id="G0UJ66"/>
<feature type="domain" description="VTT" evidence="7">
    <location>
        <begin position="126"/>
        <end position="245"/>
    </location>
</feature>
<dbReference type="GO" id="GO:0000045">
    <property type="term" value="P:autophagosome assembly"/>
    <property type="evidence" value="ECO:0007669"/>
    <property type="project" value="TreeGrafter"/>
</dbReference>
<dbReference type="InterPro" id="IPR045014">
    <property type="entry name" value="TM41A/B"/>
</dbReference>
<dbReference type="Pfam" id="PF09335">
    <property type="entry name" value="VTT_dom"/>
    <property type="match status" value="1"/>
</dbReference>